<protein>
    <submittedName>
        <fullName evidence="3">Uncharacterized protein</fullName>
    </submittedName>
</protein>
<proteinExistence type="predicted"/>
<evidence type="ECO:0000313" key="4">
    <source>
        <dbReference type="Proteomes" id="UP000663850"/>
    </source>
</evidence>
<feature type="region of interest" description="Disordered" evidence="2">
    <location>
        <begin position="1"/>
        <end position="21"/>
    </location>
</feature>
<feature type="compositionally biased region" description="Low complexity" evidence="2">
    <location>
        <begin position="806"/>
        <end position="822"/>
    </location>
</feature>
<feature type="region of interest" description="Disordered" evidence="2">
    <location>
        <begin position="717"/>
        <end position="822"/>
    </location>
</feature>
<feature type="compositionally biased region" description="Polar residues" evidence="2">
    <location>
        <begin position="111"/>
        <end position="127"/>
    </location>
</feature>
<comment type="caution">
    <text evidence="3">The sequence shown here is derived from an EMBL/GenBank/DDBJ whole genome shotgun (WGS) entry which is preliminary data.</text>
</comment>
<feature type="region of interest" description="Disordered" evidence="2">
    <location>
        <begin position="308"/>
        <end position="328"/>
    </location>
</feature>
<feature type="coiled-coil region" evidence="1">
    <location>
        <begin position="427"/>
        <end position="502"/>
    </location>
</feature>
<evidence type="ECO:0000313" key="3">
    <source>
        <dbReference type="EMBL" id="CAE6452489.1"/>
    </source>
</evidence>
<keyword evidence="1" id="KW-0175">Coiled coil</keyword>
<sequence length="822" mass="92277">MLASLPPPTMVAPPPPPASEPHIIRIGTSIPQEGPQVIRVTSPSLPPVAAPTSVVVAPPVSEPLHIIRIGGSAPQEGPRVIRVTSPEHVVAPALPVPGPQVIRVTVPRVEPTSTAPPSIDPATSQPTIVRLGPSEPVQPQVIRVTSAKPEPVPVASEAPHIIHLGSGSRVEERPQIVRVTSATPKPPQIIRLGYHCFHQHPGHYDHAPTPIAVIPGSVSGGSMRSSRGSILLPPGSIRRVPSVVHTPRSTVSIQSNRTSVIELERQAQRQAEEEARRRRIQEEDEERRRRIIAEDEERYRRIQAEDEERMQRFQDSEEERQRAFERGEEARRRAIEAAERAEAARQREFEAGERERQRLFDELEQDRAHHAEERRRQVFDITESIRREVAERSQIELTRQDDAFGRDVAQAVREAVASTEAERTAFMRAIEDERMAAEDERARLLEIRDLERAQELEDYRARMQGLEEELAASRDVIERERLERAASEQARFDQLRAEAEEREAINRAQLADITNALEERRMEAARWREADDQRWAEKQARHGAKAERMETLHDLVNGIIAEREEDRRRQEEERVTPGIEAVLAAMQQQNNDIASMMASIADTLRTDMDRKHIETMESVRATAAEQIPFNVQRYLDDFSKALSEEVRMLLKEVGKLREEKRALQHEIGCLLTLKSKYGPGGEFEPDWAPPGAATYCPAECPTIPVVAPEPVSIVEEEAAPKPSAWRNVRTRKKSQRERERDDPLPAPTAVYPTGPLSSAEYVRPPPTAASWRSWRGNATQVPSPSPPAFEGDEPPVVPVRERSPERFGPTPGFFGPRPSGGA</sequence>
<name>A0A8H3GJ09_9AGAM</name>
<gene>
    <name evidence="3" type="ORF">RDB_LOCUS42546</name>
</gene>
<feature type="coiled-coil region" evidence="1">
    <location>
        <begin position="639"/>
        <end position="666"/>
    </location>
</feature>
<dbReference type="EMBL" id="CAJMWZ010002291">
    <property type="protein sequence ID" value="CAE6452489.1"/>
    <property type="molecule type" value="Genomic_DNA"/>
</dbReference>
<reference evidence="3" key="1">
    <citation type="submission" date="2021-01" db="EMBL/GenBank/DDBJ databases">
        <authorList>
            <person name="Kaushik A."/>
        </authorList>
    </citation>
    <scope>NUCLEOTIDE SEQUENCE</scope>
    <source>
        <strain evidence="3">Type strain: AG8-Rh-89/</strain>
    </source>
</reference>
<feature type="compositionally biased region" description="Pro residues" evidence="2">
    <location>
        <begin position="1"/>
        <end position="19"/>
    </location>
</feature>
<evidence type="ECO:0000256" key="1">
    <source>
        <dbReference type="SAM" id="Coils"/>
    </source>
</evidence>
<organism evidence="3 4">
    <name type="scientific">Rhizoctonia solani</name>
    <dbReference type="NCBI Taxonomy" id="456999"/>
    <lineage>
        <taxon>Eukaryota</taxon>
        <taxon>Fungi</taxon>
        <taxon>Dikarya</taxon>
        <taxon>Basidiomycota</taxon>
        <taxon>Agaricomycotina</taxon>
        <taxon>Agaricomycetes</taxon>
        <taxon>Cantharellales</taxon>
        <taxon>Ceratobasidiaceae</taxon>
        <taxon>Rhizoctonia</taxon>
    </lineage>
</organism>
<dbReference type="Proteomes" id="UP000663850">
    <property type="component" value="Unassembled WGS sequence"/>
</dbReference>
<dbReference type="AlphaFoldDB" id="A0A8H3GJ09"/>
<accession>A0A8H3GJ09</accession>
<feature type="region of interest" description="Disordered" evidence="2">
    <location>
        <begin position="110"/>
        <end position="133"/>
    </location>
</feature>
<evidence type="ECO:0000256" key="2">
    <source>
        <dbReference type="SAM" id="MobiDB-lite"/>
    </source>
</evidence>